<sequence>MASLSKKNRALHWIQRRRVKGKLNDVDPCNATTEANMIDDLPESLLLLEIFSRLRNPRDVIVCKSVSKRWNSLLSSSFHYNQSLALILNTQPPCATNEICLDGWKGFNLSNYIDPEFAHSLVCVLASYKDVLLCMKYYSSRGKLRTQFYIVNPVTMRWTSIPETHREFSIFPVGLSRNGSKGEYYVVKLTATTPSQLKVYVVDSKRGQRKFYCIEHPPWSESGWWPTQCLAVNFNKALHWLAHDGPIVAYNPKYRHACIIIHRSQEMHHASHGHGAVVSETLTVSMGHLRIIQLVCYPFPNDHHHLSIWTLVDYEQSLWKKEHDSVYFRDMVSGIPWIQDYMRQYNLETTKQMSFLMAVFMDKRAPPETRKRIIFPHPLLCHPNNPLLVYLYLPESIVSLDVATKKLQLITKDIKRGTCPKVGRYESGYDMVIPMTLHLEPSLLSDHERVLLPCHKRTHVVR</sequence>
<dbReference type="InterPro" id="IPR055290">
    <property type="entry name" value="At3g26010-like"/>
</dbReference>
<dbReference type="SUPFAM" id="SSF81383">
    <property type="entry name" value="F-box domain"/>
    <property type="match status" value="1"/>
</dbReference>
<dbReference type="PANTHER" id="PTHR35546">
    <property type="entry name" value="F-BOX PROTEIN INTERACTION DOMAIN PROTEIN-RELATED"/>
    <property type="match status" value="1"/>
</dbReference>
<dbReference type="EMBL" id="LUHQ01000003">
    <property type="protein sequence ID" value="OAP02042.1"/>
    <property type="molecule type" value="Genomic_DNA"/>
</dbReference>
<gene>
    <name evidence="2" type="ordered locus">AXX17_At3g16700</name>
</gene>
<reference evidence="3" key="1">
    <citation type="journal article" date="2016" name="Proc. Natl. Acad. Sci. U.S.A.">
        <title>Chromosome-level assembly of Arabidopsis thaliana Ler reveals the extent of translocation and inversion polymorphisms.</title>
        <authorList>
            <person name="Zapata L."/>
            <person name="Ding J."/>
            <person name="Willing E.M."/>
            <person name="Hartwig B."/>
            <person name="Bezdan D."/>
            <person name="Jiao W.B."/>
            <person name="Patel V."/>
            <person name="Velikkakam James G."/>
            <person name="Koornneef M."/>
            <person name="Ossowski S."/>
            <person name="Schneeberger K."/>
        </authorList>
    </citation>
    <scope>NUCLEOTIDE SEQUENCE [LARGE SCALE GENOMIC DNA]</scope>
    <source>
        <strain evidence="3">cv. Landsberg erecta</strain>
    </source>
</reference>
<organism evidence="2 3">
    <name type="scientific">Arabidopsis thaliana</name>
    <name type="common">Mouse-ear cress</name>
    <dbReference type="NCBI Taxonomy" id="3702"/>
    <lineage>
        <taxon>Eukaryota</taxon>
        <taxon>Viridiplantae</taxon>
        <taxon>Streptophyta</taxon>
        <taxon>Embryophyta</taxon>
        <taxon>Tracheophyta</taxon>
        <taxon>Spermatophyta</taxon>
        <taxon>Magnoliopsida</taxon>
        <taxon>eudicotyledons</taxon>
        <taxon>Gunneridae</taxon>
        <taxon>Pentapetalae</taxon>
        <taxon>rosids</taxon>
        <taxon>malvids</taxon>
        <taxon>Brassicales</taxon>
        <taxon>Brassicaceae</taxon>
        <taxon>Camelineae</taxon>
        <taxon>Arabidopsis</taxon>
    </lineage>
</organism>
<dbReference type="Gene3D" id="1.20.1280.50">
    <property type="match status" value="1"/>
</dbReference>
<dbReference type="ExpressionAtlas" id="A0A178VAR2">
    <property type="expression patterns" value="baseline and differential"/>
</dbReference>
<dbReference type="Proteomes" id="UP000078284">
    <property type="component" value="Chromosome 3"/>
</dbReference>
<dbReference type="InterPro" id="IPR036047">
    <property type="entry name" value="F-box-like_dom_sf"/>
</dbReference>
<protein>
    <recommendedName>
        <fullName evidence="1">F-box domain-containing protein</fullName>
    </recommendedName>
</protein>
<dbReference type="Pfam" id="PF12937">
    <property type="entry name" value="F-box-like"/>
    <property type="match status" value="1"/>
</dbReference>
<proteinExistence type="predicted"/>
<name>A0A178VAR2_ARATH</name>
<evidence type="ECO:0000313" key="2">
    <source>
        <dbReference type="EMBL" id="OAP02042.1"/>
    </source>
</evidence>
<evidence type="ECO:0000259" key="1">
    <source>
        <dbReference type="Pfam" id="PF12937"/>
    </source>
</evidence>
<dbReference type="PANTHER" id="PTHR35546:SF130">
    <property type="entry name" value="EXPRESSED PROTEIN"/>
    <property type="match status" value="1"/>
</dbReference>
<feature type="domain" description="F-box" evidence="1">
    <location>
        <begin position="38"/>
        <end position="77"/>
    </location>
</feature>
<accession>A0A178VAR2</accession>
<comment type="caution">
    <text evidence="2">The sequence shown here is derived from an EMBL/GenBank/DDBJ whole genome shotgun (WGS) entry which is preliminary data.</text>
</comment>
<dbReference type="AlphaFoldDB" id="A0A178VAR2"/>
<dbReference type="InterPro" id="IPR001810">
    <property type="entry name" value="F-box_dom"/>
</dbReference>
<evidence type="ECO:0000313" key="3">
    <source>
        <dbReference type="Proteomes" id="UP000078284"/>
    </source>
</evidence>